<dbReference type="AlphaFoldDB" id="A0A9D7SYU8"/>
<comment type="caution">
    <text evidence="1">The sequence shown here is derived from an EMBL/GenBank/DDBJ whole genome shotgun (WGS) entry which is preliminary data.</text>
</comment>
<evidence type="ECO:0000313" key="1">
    <source>
        <dbReference type="EMBL" id="MBK9984473.1"/>
    </source>
</evidence>
<reference evidence="1 2" key="1">
    <citation type="submission" date="2020-10" db="EMBL/GenBank/DDBJ databases">
        <title>Connecting structure to function with the recovery of over 1000 high-quality activated sludge metagenome-assembled genomes encoding full-length rRNA genes using long-read sequencing.</title>
        <authorList>
            <person name="Singleton C.M."/>
            <person name="Petriglieri F."/>
            <person name="Kristensen J.M."/>
            <person name="Kirkegaard R.H."/>
            <person name="Michaelsen T.Y."/>
            <person name="Andersen M.H."/>
            <person name="Karst S.M."/>
            <person name="Dueholm M.S."/>
            <person name="Nielsen P.H."/>
            <person name="Albertsen M."/>
        </authorList>
    </citation>
    <scope>NUCLEOTIDE SEQUENCE [LARGE SCALE GENOMIC DNA]</scope>
    <source>
        <strain evidence="1">Ribe_18-Q3-R11-54_MAXAC.273</strain>
    </source>
</reference>
<gene>
    <name evidence="1" type="ORF">IPP15_19250</name>
</gene>
<organism evidence="1 2">
    <name type="scientific">Candidatus Opimibacter skivensis</name>
    <dbReference type="NCBI Taxonomy" id="2982028"/>
    <lineage>
        <taxon>Bacteria</taxon>
        <taxon>Pseudomonadati</taxon>
        <taxon>Bacteroidota</taxon>
        <taxon>Saprospiria</taxon>
        <taxon>Saprospirales</taxon>
        <taxon>Saprospiraceae</taxon>
        <taxon>Candidatus Opimibacter</taxon>
    </lineage>
</organism>
<evidence type="ECO:0000313" key="2">
    <source>
        <dbReference type="Proteomes" id="UP000808337"/>
    </source>
</evidence>
<dbReference type="Proteomes" id="UP000808337">
    <property type="component" value="Unassembled WGS sequence"/>
</dbReference>
<name>A0A9D7SYU8_9BACT</name>
<protein>
    <submittedName>
        <fullName evidence="1">DUF4391 domain-containing protein</fullName>
    </submittedName>
</protein>
<dbReference type="InterPro" id="IPR025503">
    <property type="entry name" value="DUF4391"/>
</dbReference>
<sequence>MEVFNLPQTTKVGRVVPKNAFDSYATAKQRKLFTDRVQRITWTHKLSPGTTNLESKEIKEIQVFKVELKSQETIDPLLAIIDRAIPYNIIFIVTYTSNMYLSTSVKHPHPVNEDNTVVDWTFKTDWFVSEENRYTMVLKKSLDSVYLDFCIQLSGRPELAKKSLLEFVEQSRLIDSLTKEVSQLKAAIANCKQFNQKVELNVKLMKVESQLYSVLNGRKVY</sequence>
<dbReference type="EMBL" id="JADKGY010000029">
    <property type="protein sequence ID" value="MBK9984473.1"/>
    <property type="molecule type" value="Genomic_DNA"/>
</dbReference>
<proteinExistence type="predicted"/>
<dbReference type="Pfam" id="PF14335">
    <property type="entry name" value="DUF4391"/>
    <property type="match status" value="1"/>
</dbReference>
<accession>A0A9D7SYU8</accession>